<dbReference type="Gene3D" id="3.60.40.10">
    <property type="entry name" value="PPM-type phosphatase domain"/>
    <property type="match status" value="1"/>
</dbReference>
<gene>
    <name evidence="3" type="ORF">CLEI1391_LOCUS11668</name>
</gene>
<feature type="domain" description="PPM-type phosphatase" evidence="2">
    <location>
        <begin position="257"/>
        <end position="552"/>
    </location>
</feature>
<organism evidence="3">
    <name type="scientific">Chlamydomonas leiostraca</name>
    <dbReference type="NCBI Taxonomy" id="1034604"/>
    <lineage>
        <taxon>Eukaryota</taxon>
        <taxon>Viridiplantae</taxon>
        <taxon>Chlorophyta</taxon>
        <taxon>core chlorophytes</taxon>
        <taxon>Chlorophyceae</taxon>
        <taxon>CS clade</taxon>
        <taxon>Chlamydomonadales</taxon>
        <taxon>Chlamydomonadaceae</taxon>
        <taxon>Chlamydomonas</taxon>
    </lineage>
</organism>
<protein>
    <recommendedName>
        <fullName evidence="2">PPM-type phosphatase domain-containing protein</fullName>
    </recommendedName>
</protein>
<sequence>MYKTMALRATAPHAGAVSHHTTSPKHVMPAPARPGRKACRGLSAGLHTLETRVGVVAEASVPDSLSPVMSSMDLNILGSDWEEGLNGTQVPRAQSKAGHRTYAPAHLPLREVNHGAAAVRGGPKSEMQDRHTALTNFGTQALAALSGGSSGSSLDSTPALSRAGSMGAGHSLPACDGSISDSHSWLTAAVADAACAADASPFARTSAHVVAAARVMPMPIMPIFGEQSASGVLSEFGDGYLPAGSTSSPSGANSYDGYGSGSEGPANLSIMDRLSPQLQGLVAALPSSFAGVFDGHSGSRTSTRAAARLQELVAANLDLWATIAPAALSTAVNRAELDAVRAAFGAAFEQLDAECLETARVGGPELIDGSTALAGLQVGLKLYVANAGDCRAVLGRGGAAMSLSSDHKPNLAMERARIEAVGGIVHQVRGVWRIVRPLGPGLGAKVCAVSRGLGDLDFKEPAPLISPQPDVTATALQPGVDSCVVYGSDGLWGVINDQEAIDVVEAVCAEVRATNAHEVPTQVLANAAARALVRLAQDRGSCDDITAVVTLFDWAPADEDNSGDESHSRHTDSYGGRIGAAYA</sequence>
<dbReference type="InterPro" id="IPR015655">
    <property type="entry name" value="PP2C"/>
</dbReference>
<feature type="region of interest" description="Disordered" evidence="1">
    <location>
        <begin position="148"/>
        <end position="167"/>
    </location>
</feature>
<dbReference type="GO" id="GO:0004722">
    <property type="term" value="F:protein serine/threonine phosphatase activity"/>
    <property type="evidence" value="ECO:0007669"/>
    <property type="project" value="InterPro"/>
</dbReference>
<dbReference type="PROSITE" id="PS51746">
    <property type="entry name" value="PPM_2"/>
    <property type="match status" value="1"/>
</dbReference>
<dbReference type="InterPro" id="IPR036457">
    <property type="entry name" value="PPM-type-like_dom_sf"/>
</dbReference>
<dbReference type="Pfam" id="PF00481">
    <property type="entry name" value="PP2C"/>
    <property type="match status" value="1"/>
</dbReference>
<dbReference type="InterPro" id="IPR001932">
    <property type="entry name" value="PPM-type_phosphatase-like_dom"/>
</dbReference>
<dbReference type="AlphaFoldDB" id="A0A7S0RQ71"/>
<reference evidence="3" key="1">
    <citation type="submission" date="2021-01" db="EMBL/GenBank/DDBJ databases">
        <authorList>
            <person name="Corre E."/>
            <person name="Pelletier E."/>
            <person name="Niang G."/>
            <person name="Scheremetjew M."/>
            <person name="Finn R."/>
            <person name="Kale V."/>
            <person name="Holt S."/>
            <person name="Cochrane G."/>
            <person name="Meng A."/>
            <person name="Brown T."/>
            <person name="Cohen L."/>
        </authorList>
    </citation>
    <scope>NUCLEOTIDE SEQUENCE</scope>
    <source>
        <strain evidence="3">SAG 11-49</strain>
    </source>
</reference>
<feature type="region of interest" description="Disordered" evidence="1">
    <location>
        <begin position="1"/>
        <end position="34"/>
    </location>
</feature>
<dbReference type="SUPFAM" id="SSF81606">
    <property type="entry name" value="PP2C-like"/>
    <property type="match status" value="1"/>
</dbReference>
<name>A0A7S0RQ71_9CHLO</name>
<dbReference type="SMART" id="SM00332">
    <property type="entry name" value="PP2Cc"/>
    <property type="match status" value="1"/>
</dbReference>
<feature type="compositionally biased region" description="Low complexity" evidence="1">
    <location>
        <begin position="148"/>
        <end position="161"/>
    </location>
</feature>
<dbReference type="PANTHER" id="PTHR47992">
    <property type="entry name" value="PROTEIN PHOSPHATASE"/>
    <property type="match status" value="1"/>
</dbReference>
<proteinExistence type="predicted"/>
<evidence type="ECO:0000256" key="1">
    <source>
        <dbReference type="SAM" id="MobiDB-lite"/>
    </source>
</evidence>
<dbReference type="CDD" id="cd00143">
    <property type="entry name" value="PP2Cc"/>
    <property type="match status" value="1"/>
</dbReference>
<evidence type="ECO:0000313" key="3">
    <source>
        <dbReference type="EMBL" id="CAD8684249.1"/>
    </source>
</evidence>
<accession>A0A7S0RQ71</accession>
<evidence type="ECO:0000259" key="2">
    <source>
        <dbReference type="PROSITE" id="PS51746"/>
    </source>
</evidence>
<dbReference type="EMBL" id="HBFB01020816">
    <property type="protein sequence ID" value="CAD8684249.1"/>
    <property type="molecule type" value="Transcribed_RNA"/>
</dbReference>